<keyword evidence="1" id="KW-1133">Transmembrane helix</keyword>
<evidence type="ECO:0000256" key="1">
    <source>
        <dbReference type="SAM" id="Phobius"/>
    </source>
</evidence>
<feature type="transmembrane region" description="Helical" evidence="1">
    <location>
        <begin position="42"/>
        <end position="63"/>
    </location>
</feature>
<evidence type="ECO:0000313" key="3">
    <source>
        <dbReference type="Proteomes" id="UP000663859"/>
    </source>
</evidence>
<dbReference type="AlphaFoldDB" id="A0A8J2BSB3"/>
<protein>
    <submittedName>
        <fullName evidence="2">Uncharacterized protein</fullName>
    </submittedName>
</protein>
<comment type="caution">
    <text evidence="2">The sequence shown here is derived from an EMBL/GenBank/DDBJ whole genome shotgun (WGS) entry which is preliminary data.</text>
</comment>
<gene>
    <name evidence="2" type="ORF">MPNT_60078</name>
</gene>
<dbReference type="Pfam" id="PF12779">
    <property type="entry name" value="WXXGXW"/>
    <property type="match status" value="1"/>
</dbReference>
<dbReference type="InterPro" id="IPR024447">
    <property type="entry name" value="YXWGXW_rpt"/>
</dbReference>
<accession>A0A8J2BSB3</accession>
<reference evidence="2" key="1">
    <citation type="submission" date="2021-02" db="EMBL/GenBank/DDBJ databases">
        <authorList>
            <person name="Cremers G."/>
            <person name="Picone N."/>
        </authorList>
    </citation>
    <scope>NUCLEOTIDE SEQUENCE</scope>
    <source>
        <strain evidence="2">PQ17</strain>
    </source>
</reference>
<dbReference type="EMBL" id="CAJNOB010000056">
    <property type="protein sequence ID" value="CAF0703714.1"/>
    <property type="molecule type" value="Genomic_DNA"/>
</dbReference>
<keyword evidence="3" id="KW-1185">Reference proteome</keyword>
<keyword evidence="1" id="KW-0472">Membrane</keyword>
<organism evidence="2 3">
    <name type="scientific">Candidatus Methylacidithermus pantelleriae</name>
    <dbReference type="NCBI Taxonomy" id="2744239"/>
    <lineage>
        <taxon>Bacteria</taxon>
        <taxon>Pseudomonadati</taxon>
        <taxon>Verrucomicrobiota</taxon>
        <taxon>Methylacidiphilae</taxon>
        <taxon>Methylacidiphilales</taxon>
        <taxon>Methylacidiphilaceae</taxon>
        <taxon>Candidatus Methylacidithermus</taxon>
    </lineage>
</organism>
<proteinExistence type="predicted"/>
<name>A0A8J2BSB3_9BACT</name>
<dbReference type="Proteomes" id="UP000663859">
    <property type="component" value="Unassembled WGS sequence"/>
</dbReference>
<evidence type="ECO:0000313" key="2">
    <source>
        <dbReference type="EMBL" id="CAF0703714.1"/>
    </source>
</evidence>
<keyword evidence="1" id="KW-0812">Transmembrane</keyword>
<sequence>MLCRNPERIRRGLINLEQLDKTPPSHSLEGTMVNVGLFFRRIFLLGLLALAALSQSGCATYYYSPPPYPRYARRVWVPGHWRYRPRWGDWVWVPGHWVWYY</sequence>